<evidence type="ECO:0000256" key="15">
    <source>
        <dbReference type="ARBA" id="ARBA00038456"/>
    </source>
</evidence>
<dbReference type="PANTHER" id="PTHR12418:SF19">
    <property type="entry name" value="ACYL-COENZYME A THIOESTERASE THEM4"/>
    <property type="match status" value="1"/>
</dbReference>
<keyword evidence="9" id="KW-0809">Transit peptide</keyword>
<dbReference type="GO" id="GO:0006631">
    <property type="term" value="P:fatty acid metabolic process"/>
    <property type="evidence" value="ECO:0007669"/>
    <property type="project" value="UniProtKB-KW"/>
</dbReference>
<evidence type="ECO:0000256" key="11">
    <source>
        <dbReference type="ARBA" id="ARBA00023136"/>
    </source>
</evidence>
<evidence type="ECO:0000256" key="22">
    <source>
        <dbReference type="ARBA" id="ARBA00048074"/>
    </source>
</evidence>
<dbReference type="GO" id="GO:0005737">
    <property type="term" value="C:cytoplasm"/>
    <property type="evidence" value="ECO:0007669"/>
    <property type="project" value="UniProtKB-SubCell"/>
</dbReference>
<evidence type="ECO:0000256" key="4">
    <source>
        <dbReference type="ARBA" id="ARBA00022475"/>
    </source>
</evidence>
<keyword evidence="6" id="KW-0053">Apoptosis</keyword>
<sequence length="209" mass="22770">MPEPAYQAAREQRTRRDDLDGSWVSALAELTERIRRLARAAALTEVDGDALRTVSETIAAATAALDERRRSGPLLGDFDQGRISVDNGRRIGATNTLVAPLEIEVDTYGAVARYHPDPLLEGAAGLLHGGTAAWLMDCMCGLLIEELDLTSRTANLTLDYRAPTPIDAELTLRSAIDRREGRKLWLRGSIEAAGRITVEASGLFIMLRS</sequence>
<evidence type="ECO:0000256" key="2">
    <source>
        <dbReference type="ARBA" id="ARBA00004496"/>
    </source>
</evidence>
<dbReference type="Gene3D" id="3.10.129.10">
    <property type="entry name" value="Hotdog Thioesterase"/>
    <property type="match status" value="1"/>
</dbReference>
<evidence type="ECO:0000256" key="12">
    <source>
        <dbReference type="ARBA" id="ARBA00023273"/>
    </source>
</evidence>
<keyword evidence="12" id="KW-0966">Cell projection</keyword>
<dbReference type="PANTHER" id="PTHR12418">
    <property type="entry name" value="ACYL-COENZYME A THIOESTERASE THEM4"/>
    <property type="match status" value="1"/>
</dbReference>
<evidence type="ECO:0000256" key="9">
    <source>
        <dbReference type="ARBA" id="ARBA00022946"/>
    </source>
</evidence>
<evidence type="ECO:0000256" key="16">
    <source>
        <dbReference type="ARBA" id="ARBA00038848"/>
    </source>
</evidence>
<comment type="catalytic activity">
    <reaction evidence="22">
        <text>dodecanoyl-CoA + H2O = dodecanoate + CoA + H(+)</text>
        <dbReference type="Rhea" id="RHEA:30135"/>
        <dbReference type="ChEBI" id="CHEBI:15377"/>
        <dbReference type="ChEBI" id="CHEBI:15378"/>
        <dbReference type="ChEBI" id="CHEBI:18262"/>
        <dbReference type="ChEBI" id="CHEBI:57287"/>
        <dbReference type="ChEBI" id="CHEBI:57375"/>
    </reaction>
    <physiologicalReaction direction="left-to-right" evidence="22">
        <dbReference type="Rhea" id="RHEA:30136"/>
    </physiologicalReaction>
</comment>
<keyword evidence="7" id="KW-0378">Hydrolase</keyword>
<dbReference type="InterPro" id="IPR052365">
    <property type="entry name" value="THEM4/THEM5_acyl-CoA_thioest"/>
</dbReference>
<evidence type="ECO:0000259" key="24">
    <source>
        <dbReference type="Pfam" id="PF03061"/>
    </source>
</evidence>
<keyword evidence="5" id="KW-0963">Cytoplasm</keyword>
<dbReference type="GO" id="GO:0016020">
    <property type="term" value="C:membrane"/>
    <property type="evidence" value="ECO:0007669"/>
    <property type="project" value="UniProtKB-SubCell"/>
</dbReference>
<evidence type="ECO:0000256" key="23">
    <source>
        <dbReference type="ARBA" id="ARBA00048180"/>
    </source>
</evidence>
<evidence type="ECO:0000256" key="19">
    <source>
        <dbReference type="ARBA" id="ARBA00047588"/>
    </source>
</evidence>
<evidence type="ECO:0000256" key="6">
    <source>
        <dbReference type="ARBA" id="ARBA00022703"/>
    </source>
</evidence>
<gene>
    <name evidence="25" type="ORF">BKA16_000638</name>
</gene>
<dbReference type="SUPFAM" id="SSF54637">
    <property type="entry name" value="Thioesterase/thiol ester dehydrase-isomerase"/>
    <property type="match status" value="1"/>
</dbReference>
<dbReference type="EMBL" id="JACIFP010000001">
    <property type="protein sequence ID" value="MBB4134086.1"/>
    <property type="molecule type" value="Genomic_DNA"/>
</dbReference>
<keyword evidence="4" id="KW-1003">Cell membrane</keyword>
<comment type="catalytic activity">
    <reaction evidence="13">
        <text>(5Z,8Z,11Z,14Z)-eicosatetraenoyl-CoA + H2O = (5Z,8Z,11Z,14Z)-eicosatetraenoate + CoA + H(+)</text>
        <dbReference type="Rhea" id="RHEA:40151"/>
        <dbReference type="ChEBI" id="CHEBI:15377"/>
        <dbReference type="ChEBI" id="CHEBI:15378"/>
        <dbReference type="ChEBI" id="CHEBI:32395"/>
        <dbReference type="ChEBI" id="CHEBI:57287"/>
        <dbReference type="ChEBI" id="CHEBI:57368"/>
    </reaction>
    <physiologicalReaction direction="left-to-right" evidence="13">
        <dbReference type="Rhea" id="RHEA:40152"/>
    </physiologicalReaction>
</comment>
<dbReference type="EC" id="3.1.2.2" evidence="16"/>
<evidence type="ECO:0000256" key="18">
    <source>
        <dbReference type="ARBA" id="ARBA00043210"/>
    </source>
</evidence>
<evidence type="ECO:0000256" key="3">
    <source>
        <dbReference type="ARBA" id="ARBA00004632"/>
    </source>
</evidence>
<evidence type="ECO:0000256" key="10">
    <source>
        <dbReference type="ARBA" id="ARBA00023098"/>
    </source>
</evidence>
<name>A0A840EW77_9ACTN</name>
<evidence type="ECO:0000256" key="5">
    <source>
        <dbReference type="ARBA" id="ARBA00022490"/>
    </source>
</evidence>
<protein>
    <recommendedName>
        <fullName evidence="17">Acyl-coenzyme A thioesterase THEM4</fullName>
        <ecNumber evidence="16">3.1.2.2</ecNumber>
    </recommendedName>
    <alternativeName>
        <fullName evidence="18">Thioesterase superfamily member 4</fullName>
    </alternativeName>
</protein>
<dbReference type="InterPro" id="IPR006683">
    <property type="entry name" value="Thioestr_dom"/>
</dbReference>
<evidence type="ECO:0000256" key="7">
    <source>
        <dbReference type="ARBA" id="ARBA00022801"/>
    </source>
</evidence>
<evidence type="ECO:0000256" key="21">
    <source>
        <dbReference type="ARBA" id="ARBA00047969"/>
    </source>
</evidence>
<comment type="catalytic activity">
    <reaction evidence="21">
        <text>decanoyl-CoA + H2O = decanoate + CoA + H(+)</text>
        <dbReference type="Rhea" id="RHEA:40059"/>
        <dbReference type="ChEBI" id="CHEBI:15377"/>
        <dbReference type="ChEBI" id="CHEBI:15378"/>
        <dbReference type="ChEBI" id="CHEBI:27689"/>
        <dbReference type="ChEBI" id="CHEBI:57287"/>
        <dbReference type="ChEBI" id="CHEBI:61430"/>
    </reaction>
    <physiologicalReaction direction="left-to-right" evidence="21">
        <dbReference type="Rhea" id="RHEA:40060"/>
    </physiologicalReaction>
</comment>
<proteinExistence type="inferred from homology"/>
<comment type="subcellular location">
    <subcellularLocation>
        <location evidence="3">Cell projection</location>
        <location evidence="3">Ruffle membrane</location>
    </subcellularLocation>
    <subcellularLocation>
        <location evidence="2">Cytoplasm</location>
    </subcellularLocation>
    <subcellularLocation>
        <location evidence="1">Membrane</location>
        <topology evidence="1">Peripheral membrane protein</topology>
    </subcellularLocation>
</comment>
<comment type="caution">
    <text evidence="25">The sequence shown here is derived from an EMBL/GenBank/DDBJ whole genome shotgun (WGS) entry which is preliminary data.</text>
</comment>
<evidence type="ECO:0000256" key="8">
    <source>
        <dbReference type="ARBA" id="ARBA00022832"/>
    </source>
</evidence>
<comment type="catalytic activity">
    <reaction evidence="19">
        <text>octanoyl-CoA + H2O = octanoate + CoA + H(+)</text>
        <dbReference type="Rhea" id="RHEA:30143"/>
        <dbReference type="ChEBI" id="CHEBI:15377"/>
        <dbReference type="ChEBI" id="CHEBI:15378"/>
        <dbReference type="ChEBI" id="CHEBI:25646"/>
        <dbReference type="ChEBI" id="CHEBI:57287"/>
        <dbReference type="ChEBI" id="CHEBI:57386"/>
    </reaction>
    <physiologicalReaction direction="left-to-right" evidence="19">
        <dbReference type="Rhea" id="RHEA:30144"/>
    </physiologicalReaction>
</comment>
<evidence type="ECO:0000256" key="20">
    <source>
        <dbReference type="ARBA" id="ARBA00047734"/>
    </source>
</evidence>
<dbReference type="InterPro" id="IPR029069">
    <property type="entry name" value="HotDog_dom_sf"/>
</dbReference>
<evidence type="ECO:0000256" key="14">
    <source>
        <dbReference type="ARBA" id="ARBA00037002"/>
    </source>
</evidence>
<keyword evidence="26" id="KW-1185">Reference proteome</keyword>
<evidence type="ECO:0000313" key="26">
    <source>
        <dbReference type="Proteomes" id="UP000551501"/>
    </source>
</evidence>
<reference evidence="25 26" key="1">
    <citation type="submission" date="2020-08" db="EMBL/GenBank/DDBJ databases">
        <title>Sequencing the genomes of 1000 actinobacteria strains.</title>
        <authorList>
            <person name="Klenk H.-P."/>
        </authorList>
    </citation>
    <scope>NUCLEOTIDE SEQUENCE [LARGE SCALE GENOMIC DNA]</scope>
    <source>
        <strain evidence="25 26">DSM 45298</strain>
    </source>
</reference>
<accession>A0A840EW77</accession>
<comment type="catalytic activity">
    <reaction evidence="23">
        <text>tetradecanoyl-CoA + H2O = tetradecanoate + CoA + H(+)</text>
        <dbReference type="Rhea" id="RHEA:40119"/>
        <dbReference type="ChEBI" id="CHEBI:15377"/>
        <dbReference type="ChEBI" id="CHEBI:15378"/>
        <dbReference type="ChEBI" id="CHEBI:30807"/>
        <dbReference type="ChEBI" id="CHEBI:57287"/>
        <dbReference type="ChEBI" id="CHEBI:57385"/>
    </reaction>
    <physiologicalReaction direction="left-to-right" evidence="23">
        <dbReference type="Rhea" id="RHEA:40120"/>
    </physiologicalReaction>
</comment>
<evidence type="ECO:0000256" key="13">
    <source>
        <dbReference type="ARBA" id="ARBA00035852"/>
    </source>
</evidence>
<feature type="domain" description="Thioesterase" evidence="24">
    <location>
        <begin position="125"/>
        <end position="187"/>
    </location>
</feature>
<keyword evidence="11" id="KW-0472">Membrane</keyword>
<keyword evidence="8" id="KW-0276">Fatty acid metabolism</keyword>
<keyword evidence="10" id="KW-0443">Lipid metabolism</keyword>
<dbReference type="AlphaFoldDB" id="A0A840EW77"/>
<dbReference type="Pfam" id="PF03061">
    <property type="entry name" value="4HBT"/>
    <property type="match status" value="1"/>
</dbReference>
<evidence type="ECO:0000256" key="1">
    <source>
        <dbReference type="ARBA" id="ARBA00004170"/>
    </source>
</evidence>
<evidence type="ECO:0000256" key="17">
    <source>
        <dbReference type="ARBA" id="ARBA00040123"/>
    </source>
</evidence>
<dbReference type="CDD" id="cd03443">
    <property type="entry name" value="PaaI_thioesterase"/>
    <property type="match status" value="1"/>
</dbReference>
<evidence type="ECO:0000313" key="25">
    <source>
        <dbReference type="EMBL" id="MBB4134086.1"/>
    </source>
</evidence>
<comment type="catalytic activity">
    <reaction evidence="14">
        <text>(9Z)-octadecenoyl-CoA + H2O = (9Z)-octadecenoate + CoA + H(+)</text>
        <dbReference type="Rhea" id="RHEA:40139"/>
        <dbReference type="ChEBI" id="CHEBI:15377"/>
        <dbReference type="ChEBI" id="CHEBI:15378"/>
        <dbReference type="ChEBI" id="CHEBI:30823"/>
        <dbReference type="ChEBI" id="CHEBI:57287"/>
        <dbReference type="ChEBI" id="CHEBI:57387"/>
    </reaction>
    <physiologicalReaction direction="left-to-right" evidence="14">
        <dbReference type="Rhea" id="RHEA:40140"/>
    </physiologicalReaction>
</comment>
<comment type="similarity">
    <text evidence="15">Belongs to the THEM4/THEM5 thioesterase family.</text>
</comment>
<organism evidence="25 26">
    <name type="scientific">Gordonia humi</name>
    <dbReference type="NCBI Taxonomy" id="686429"/>
    <lineage>
        <taxon>Bacteria</taxon>
        <taxon>Bacillati</taxon>
        <taxon>Actinomycetota</taxon>
        <taxon>Actinomycetes</taxon>
        <taxon>Mycobacteriales</taxon>
        <taxon>Gordoniaceae</taxon>
        <taxon>Gordonia</taxon>
    </lineage>
</organism>
<dbReference type="RefSeq" id="WP_183369309.1">
    <property type="nucleotide sequence ID" value="NZ_BAABHL010000009.1"/>
</dbReference>
<comment type="catalytic activity">
    <reaction evidence="20">
        <text>hexadecanoyl-CoA + H2O = hexadecanoate + CoA + H(+)</text>
        <dbReference type="Rhea" id="RHEA:16645"/>
        <dbReference type="ChEBI" id="CHEBI:7896"/>
        <dbReference type="ChEBI" id="CHEBI:15377"/>
        <dbReference type="ChEBI" id="CHEBI:15378"/>
        <dbReference type="ChEBI" id="CHEBI:57287"/>
        <dbReference type="ChEBI" id="CHEBI:57379"/>
        <dbReference type="EC" id="3.1.2.2"/>
    </reaction>
    <physiologicalReaction direction="left-to-right" evidence="20">
        <dbReference type="Rhea" id="RHEA:16646"/>
    </physiologicalReaction>
</comment>
<dbReference type="Proteomes" id="UP000551501">
    <property type="component" value="Unassembled WGS sequence"/>
</dbReference>
<dbReference type="GO" id="GO:0016787">
    <property type="term" value="F:hydrolase activity"/>
    <property type="evidence" value="ECO:0007669"/>
    <property type="project" value="UniProtKB-KW"/>
</dbReference>